<sequence>MTMNGSRAEIQYNQILQRLVNAVKRDVDAQLLPVIEAQAPEYVQDAWGDNVQAAIDRLVEKYRSDGFLQLAQRMASGFVSVTLQAIDRKNKRSFGIDVLQHSPKLRMSMRAAAIQNANLIKSVPEKYLGDVANTVFSNMRIGLLPREIAARLREDYGIAQRRARFIARDQTAKVNGELNKQRQIDAGYEFFGWMTAHDERVRHSHDEIAAADVGYGPGVYRWDDLPTNERGEKVQPGSDYQCRCTARPIRNSKVKRNQEKAA</sequence>
<organism evidence="4">
    <name type="scientific">Castellaniella ginsengisoli</name>
    <dbReference type="NCBI Taxonomy" id="546114"/>
    <lineage>
        <taxon>Bacteria</taxon>
        <taxon>Pseudomonadati</taxon>
        <taxon>Pseudomonadota</taxon>
        <taxon>Betaproteobacteria</taxon>
        <taxon>Burkholderiales</taxon>
        <taxon>Alcaligenaceae</taxon>
        <taxon>Castellaniella</taxon>
    </lineage>
</organism>
<proteinExistence type="predicted"/>
<evidence type="ECO:0000259" key="1">
    <source>
        <dbReference type="Pfam" id="PF04233"/>
    </source>
</evidence>
<dbReference type="EMBL" id="CP158259">
    <property type="protein sequence ID" value="XDJ61165.1"/>
    <property type="molecule type" value="Genomic_DNA"/>
</dbReference>
<evidence type="ECO:0000313" key="3">
    <source>
        <dbReference type="EMBL" id="XDJ61165.1"/>
    </source>
</evidence>
<dbReference type="EMBL" id="CP158258">
    <property type="protein sequence ID" value="XDJ58129.1"/>
    <property type="molecule type" value="Genomic_DNA"/>
</dbReference>
<feature type="domain" description="Phage head morphogenesis" evidence="1">
    <location>
        <begin position="131"/>
        <end position="246"/>
    </location>
</feature>
<dbReference type="Pfam" id="PF04233">
    <property type="entry name" value="Phage_Mu_F"/>
    <property type="match status" value="1"/>
</dbReference>
<evidence type="ECO:0000313" key="4">
    <source>
        <dbReference type="EMBL" id="XDJ64219.1"/>
    </source>
</evidence>
<accession>A0AB39EAK4</accession>
<reference evidence="4" key="1">
    <citation type="submission" date="2024-05" db="EMBL/GenBank/DDBJ databases">
        <authorList>
            <person name="Luo Y.-C."/>
            <person name="Nicholds J."/>
            <person name="Mortimer T."/>
            <person name="Maboni G."/>
        </authorList>
    </citation>
    <scope>NUCLEOTIDE SEQUENCE</scope>
    <source>
        <strain evidence="5">143769</strain>
        <strain evidence="4">145850</strain>
        <strain evidence="3">145852</strain>
        <strain evidence="2">148131</strain>
    </source>
</reference>
<protein>
    <submittedName>
        <fullName evidence="4">Phage minor head protein</fullName>
    </submittedName>
</protein>
<dbReference type="AlphaFoldDB" id="A0AB39EAK4"/>
<name>A0AB39EAK4_9BURK</name>
<evidence type="ECO:0000313" key="5">
    <source>
        <dbReference type="EMBL" id="XDJ78530.1"/>
    </source>
</evidence>
<dbReference type="EMBL" id="CP158260">
    <property type="protein sequence ID" value="XDJ64219.1"/>
    <property type="molecule type" value="Genomic_DNA"/>
</dbReference>
<dbReference type="EMBL" id="CP158265">
    <property type="protein sequence ID" value="XDJ78530.1"/>
    <property type="molecule type" value="Genomic_DNA"/>
</dbReference>
<dbReference type="NCBIfam" id="TIGR01641">
    <property type="entry name" value="phageSPP1_gp7"/>
    <property type="match status" value="1"/>
</dbReference>
<dbReference type="InterPro" id="IPR006528">
    <property type="entry name" value="Phage_head_morphogenesis_dom"/>
</dbReference>
<dbReference type="RefSeq" id="WP_368648554.1">
    <property type="nucleotide sequence ID" value="NZ_CP158258.1"/>
</dbReference>
<evidence type="ECO:0000313" key="2">
    <source>
        <dbReference type="EMBL" id="XDJ58129.1"/>
    </source>
</evidence>
<gene>
    <name evidence="2" type="ORF">ABRY90_12845</name>
    <name evidence="3" type="ORF">ABRY92_00625</name>
    <name evidence="4" type="ORF">ABRZ03_02385</name>
    <name evidence="5" type="ORF">ABRZ10_07000</name>
</gene>